<protein>
    <submittedName>
        <fullName evidence="7">Vacuolar protein sorting-associated protein 13</fullName>
    </submittedName>
</protein>
<evidence type="ECO:0000256" key="2">
    <source>
        <dbReference type="ARBA" id="ARBA00022670"/>
    </source>
</evidence>
<keyword evidence="2" id="KW-0645">Protease</keyword>
<keyword evidence="5" id="KW-1133">Transmembrane helix</keyword>
<gene>
    <name evidence="7" type="ORF">B9Z65_3186</name>
</gene>
<name>A0A2P7ZUM3_9PEZI</name>
<dbReference type="OrthoDB" id="206201at2759"/>
<keyword evidence="3" id="KW-0378">Hydrolase</keyword>
<dbReference type="PANTHER" id="PTHR43399:SF4">
    <property type="entry name" value="CELL WALL-ASSOCIATED PROTEASE"/>
    <property type="match status" value="1"/>
</dbReference>
<dbReference type="SUPFAM" id="SSF52743">
    <property type="entry name" value="Subtilisin-like"/>
    <property type="match status" value="1"/>
</dbReference>
<dbReference type="AlphaFoldDB" id="A0A2P7ZUM3"/>
<accession>A0A2P7ZUM3</accession>
<evidence type="ECO:0000256" key="3">
    <source>
        <dbReference type="ARBA" id="ARBA00022801"/>
    </source>
</evidence>
<keyword evidence="5" id="KW-0472">Membrane</keyword>
<dbReference type="EMBL" id="NHZQ01000121">
    <property type="protein sequence ID" value="PSK51919.1"/>
    <property type="molecule type" value="Genomic_DNA"/>
</dbReference>
<organism evidence="7 8">
    <name type="scientific">Elsinoe australis</name>
    <dbReference type="NCBI Taxonomy" id="40998"/>
    <lineage>
        <taxon>Eukaryota</taxon>
        <taxon>Fungi</taxon>
        <taxon>Dikarya</taxon>
        <taxon>Ascomycota</taxon>
        <taxon>Pezizomycotina</taxon>
        <taxon>Dothideomycetes</taxon>
        <taxon>Dothideomycetidae</taxon>
        <taxon>Myriangiales</taxon>
        <taxon>Elsinoaceae</taxon>
        <taxon>Elsinoe</taxon>
    </lineage>
</organism>
<keyword evidence="5" id="KW-0812">Transmembrane</keyword>
<dbReference type="InterPro" id="IPR036852">
    <property type="entry name" value="Peptidase_S8/S53_dom_sf"/>
</dbReference>
<dbReference type="PANTHER" id="PTHR43399">
    <property type="entry name" value="SUBTILISIN-RELATED"/>
    <property type="match status" value="1"/>
</dbReference>
<evidence type="ECO:0000256" key="1">
    <source>
        <dbReference type="ARBA" id="ARBA00011073"/>
    </source>
</evidence>
<evidence type="ECO:0000259" key="6">
    <source>
        <dbReference type="Pfam" id="PF00082"/>
    </source>
</evidence>
<dbReference type="CDD" id="cd00306">
    <property type="entry name" value="Peptidases_S8_S53"/>
    <property type="match status" value="1"/>
</dbReference>
<evidence type="ECO:0000313" key="8">
    <source>
        <dbReference type="Proteomes" id="UP000243723"/>
    </source>
</evidence>
<dbReference type="Pfam" id="PF00082">
    <property type="entry name" value="Peptidase_S8"/>
    <property type="match status" value="1"/>
</dbReference>
<feature type="transmembrane region" description="Helical" evidence="5">
    <location>
        <begin position="348"/>
        <end position="368"/>
    </location>
</feature>
<sequence length="441" mass="49628">MEQQINCDLADGNTTLKHDKNWPYFDPTFRDVSVKDIYKEVTKKCLDRNIFRMAVLPAPDTSKSAKRSTKQSEANTDAEQRRDIIYQKVVTPLWDLLVRMEWEDGVTDLEDMKLKSYDTDVASVVDPNVDRPRDPNPHAKLLVSNGSFGSCQWLERTKKTYKSLVRHHVGELTKPIHVRIRIAILDTGYDPESAFFSDRDRFKRLKAGRWKDFAGDSEVPIDEDGHGSRAISWAAEDCKVDILSMSFGFDDEGNEQRSNPIRQAIYTSMTTRETDNILYFAATGNDGANRGKVMFPAKHELVIPIYGTDAKGAFLDSLHPTVRRDGSAVFGTLAQDVPCMGLANEGEVTMTGTSFATAIAAGFAGMLLEYVRIMEKKRQTDGGSAVSWSKRLGTRRGMLALFSTISEPPPDRRYYLHPASFFAKSEDVRVAEITKAYHEAR</sequence>
<dbReference type="GO" id="GO:0006508">
    <property type="term" value="P:proteolysis"/>
    <property type="evidence" value="ECO:0007669"/>
    <property type="project" value="UniProtKB-KW"/>
</dbReference>
<dbReference type="InterPro" id="IPR000209">
    <property type="entry name" value="Peptidase_S8/S53_dom"/>
</dbReference>
<dbReference type="STRING" id="40998.A0A2P7ZUM3"/>
<comment type="similarity">
    <text evidence="1">Belongs to the peptidase S8 family.</text>
</comment>
<reference evidence="7 8" key="1">
    <citation type="submission" date="2017-05" db="EMBL/GenBank/DDBJ databases">
        <title>Draft genome sequence of Elsinoe australis.</title>
        <authorList>
            <person name="Cheng Q."/>
        </authorList>
    </citation>
    <scope>NUCLEOTIDE SEQUENCE [LARGE SCALE GENOMIC DNA]</scope>
    <source>
        <strain evidence="7 8">NL1</strain>
    </source>
</reference>
<comment type="caution">
    <text evidence="7">The sequence shown here is derived from an EMBL/GenBank/DDBJ whole genome shotgun (WGS) entry which is preliminary data.</text>
</comment>
<dbReference type="PRINTS" id="PR00723">
    <property type="entry name" value="SUBTILISIN"/>
</dbReference>
<dbReference type="GO" id="GO:0004252">
    <property type="term" value="F:serine-type endopeptidase activity"/>
    <property type="evidence" value="ECO:0007669"/>
    <property type="project" value="InterPro"/>
</dbReference>
<evidence type="ECO:0000256" key="4">
    <source>
        <dbReference type="ARBA" id="ARBA00022825"/>
    </source>
</evidence>
<proteinExistence type="inferred from homology"/>
<keyword evidence="8" id="KW-1185">Reference proteome</keyword>
<dbReference type="Gene3D" id="3.40.50.200">
    <property type="entry name" value="Peptidase S8/S53 domain"/>
    <property type="match status" value="1"/>
</dbReference>
<dbReference type="InterPro" id="IPR015500">
    <property type="entry name" value="Peptidase_S8_subtilisin-rel"/>
</dbReference>
<dbReference type="InterPro" id="IPR051048">
    <property type="entry name" value="Peptidase_S8/S53_subtilisin"/>
</dbReference>
<evidence type="ECO:0000313" key="7">
    <source>
        <dbReference type="EMBL" id="PSK51919.1"/>
    </source>
</evidence>
<dbReference type="Proteomes" id="UP000243723">
    <property type="component" value="Unassembled WGS sequence"/>
</dbReference>
<feature type="domain" description="Peptidase S8/S53" evidence="6">
    <location>
        <begin position="229"/>
        <end position="373"/>
    </location>
</feature>
<keyword evidence="4" id="KW-0720">Serine protease</keyword>
<evidence type="ECO:0000256" key="5">
    <source>
        <dbReference type="SAM" id="Phobius"/>
    </source>
</evidence>